<feature type="region of interest" description="Disordered" evidence="1">
    <location>
        <begin position="1"/>
        <end position="119"/>
    </location>
</feature>
<accession>A0A7W9Q428</accession>
<dbReference type="EMBL" id="JACHJL010000001">
    <property type="protein sequence ID" value="MBB5933021.1"/>
    <property type="molecule type" value="Genomic_DNA"/>
</dbReference>
<keyword evidence="3" id="KW-1185">Reference proteome</keyword>
<sequence>MSIPGDQPNPYAQSQSNPYGDVPPQPPGGQQQPGQQDPRQAPNPYAYPPTPAGPQPGPVGAAAHPTMPGGVPTQPPGQVPGQAGHPMGQPQPPAPYPGQVPAGYGPGVPTPSAPSGSTKGRGLLWAAGGAVVASALWAGGLLATGGFGDDEAKADLAGYQYTGNLCGSTDYAPFEEAGFKKDESTSGDKNPRASGTEHEALDSMDCNTDLKASESSSSSDYSSTWVATSAHLHHKTDPEPEFEARYRAYENQKGSTYTYKVKPVPDLGDEAYLVTQEEKDGDDEGSYVILAVRDGWMTYQTSWSNYVSGSSNSTPPNSEKVGKMLSQSAKVTMERLQR</sequence>
<feature type="compositionally biased region" description="Low complexity" evidence="1">
    <location>
        <begin position="58"/>
        <end position="72"/>
    </location>
</feature>
<evidence type="ECO:0000313" key="2">
    <source>
        <dbReference type="EMBL" id="MBB5933021.1"/>
    </source>
</evidence>
<proteinExistence type="predicted"/>
<feature type="compositionally biased region" description="Pro residues" evidence="1">
    <location>
        <begin position="45"/>
        <end position="57"/>
    </location>
</feature>
<evidence type="ECO:0000313" key="3">
    <source>
        <dbReference type="Proteomes" id="UP000588098"/>
    </source>
</evidence>
<feature type="region of interest" description="Disordered" evidence="1">
    <location>
        <begin position="307"/>
        <end position="338"/>
    </location>
</feature>
<evidence type="ECO:0008006" key="4">
    <source>
        <dbReference type="Google" id="ProtNLM"/>
    </source>
</evidence>
<reference evidence="2 3" key="1">
    <citation type="submission" date="2020-08" db="EMBL/GenBank/DDBJ databases">
        <title>Genomic Encyclopedia of Type Strains, Phase III (KMG-III): the genomes of soil and plant-associated and newly described type strains.</title>
        <authorList>
            <person name="Whitman W."/>
        </authorList>
    </citation>
    <scope>NUCLEOTIDE SEQUENCE [LARGE SCALE GENOMIC DNA]</scope>
    <source>
        <strain evidence="2 3">CECT 8305</strain>
    </source>
</reference>
<dbReference type="Proteomes" id="UP000588098">
    <property type="component" value="Unassembled WGS sequence"/>
</dbReference>
<gene>
    <name evidence="2" type="ORF">FHS42_000039</name>
</gene>
<feature type="region of interest" description="Disordered" evidence="1">
    <location>
        <begin position="178"/>
        <end position="204"/>
    </location>
</feature>
<feature type="compositionally biased region" description="Low complexity" evidence="1">
    <location>
        <begin position="28"/>
        <end position="44"/>
    </location>
</feature>
<organism evidence="2 3">
    <name type="scientific">Streptomyces zagrosensis</name>
    <dbReference type="NCBI Taxonomy" id="1042984"/>
    <lineage>
        <taxon>Bacteria</taxon>
        <taxon>Bacillati</taxon>
        <taxon>Actinomycetota</taxon>
        <taxon>Actinomycetes</taxon>
        <taxon>Kitasatosporales</taxon>
        <taxon>Streptomycetaceae</taxon>
        <taxon>Streptomyces</taxon>
    </lineage>
</organism>
<dbReference type="AlphaFoldDB" id="A0A7W9Q428"/>
<dbReference type="RefSeq" id="WP_246494079.1">
    <property type="nucleotide sequence ID" value="NZ_JACHJL010000001.1"/>
</dbReference>
<feature type="compositionally biased region" description="Pro residues" evidence="1">
    <location>
        <begin position="89"/>
        <end position="98"/>
    </location>
</feature>
<protein>
    <recommendedName>
        <fullName evidence="4">Basic proline-rich protein</fullName>
    </recommendedName>
</protein>
<comment type="caution">
    <text evidence="2">The sequence shown here is derived from an EMBL/GenBank/DDBJ whole genome shotgun (WGS) entry which is preliminary data.</text>
</comment>
<name>A0A7W9Q428_9ACTN</name>
<feature type="compositionally biased region" description="Basic and acidic residues" evidence="1">
    <location>
        <begin position="178"/>
        <end position="201"/>
    </location>
</feature>
<evidence type="ECO:0000256" key="1">
    <source>
        <dbReference type="SAM" id="MobiDB-lite"/>
    </source>
</evidence>
<feature type="compositionally biased region" description="Low complexity" evidence="1">
    <location>
        <begin position="79"/>
        <end position="88"/>
    </location>
</feature>